<dbReference type="EMBL" id="JABFED010000007">
    <property type="protein sequence ID" value="MBA1838123.1"/>
    <property type="molecule type" value="Genomic_DNA"/>
</dbReference>
<evidence type="ECO:0000313" key="2">
    <source>
        <dbReference type="EMBL" id="MBA1838123.1"/>
    </source>
</evidence>
<evidence type="ECO:0000259" key="1">
    <source>
        <dbReference type="Pfam" id="PF14020"/>
    </source>
</evidence>
<gene>
    <name evidence="2" type="ORF">HMA55_09540</name>
</gene>
<proteinExistence type="predicted"/>
<sequence>MGIQYRKRQKISDDSWLNYSKSGVSASKKIGPVTFNSRGGVYVKLPGGLHYRGRWK</sequence>
<dbReference type="InterPro" id="IPR025330">
    <property type="entry name" value="DUF4236"/>
</dbReference>
<evidence type="ECO:0000313" key="3">
    <source>
        <dbReference type="Proteomes" id="UP000577408"/>
    </source>
</evidence>
<protein>
    <submittedName>
        <fullName evidence="2">DUF4236 domain-containing protein</fullName>
    </submittedName>
</protein>
<reference evidence="2 3" key="1">
    <citation type="submission" date="2020-05" db="EMBL/GenBank/DDBJ databases">
        <title>Descriptions of Corynebacterium xxxx sp. nov., Corynebacterium yyyy sp. nov. and Corynebacterium zzzz sp. nov.</title>
        <authorList>
            <person name="Zhang G."/>
        </authorList>
    </citation>
    <scope>NUCLEOTIDE SEQUENCE [LARGE SCALE GENOMIC DNA]</scope>
    <source>
        <strain evidence="3">zg-913</strain>
    </source>
</reference>
<dbReference type="Pfam" id="PF14020">
    <property type="entry name" value="DUF4236"/>
    <property type="match status" value="1"/>
</dbReference>
<dbReference type="RefSeq" id="WP_144242453.1">
    <property type="nucleotide sequence ID" value="NZ_JABFED010000007.1"/>
</dbReference>
<keyword evidence="3" id="KW-1185">Reference proteome</keyword>
<name>A0A7V8UVI1_9CORY</name>
<dbReference type="Proteomes" id="UP000577408">
    <property type="component" value="Unassembled WGS sequence"/>
</dbReference>
<accession>A0A7V8UVI1</accession>
<feature type="domain" description="DUF4236" evidence="1">
    <location>
        <begin position="4"/>
        <end position="52"/>
    </location>
</feature>
<dbReference type="AlphaFoldDB" id="A0A7V8UVI1"/>
<comment type="caution">
    <text evidence="2">The sequence shown here is derived from an EMBL/GenBank/DDBJ whole genome shotgun (WGS) entry which is preliminary data.</text>
</comment>
<organism evidence="2 3">
    <name type="scientific">Corynebacterium wankanglinii</name>
    <dbReference type="NCBI Taxonomy" id="2735136"/>
    <lineage>
        <taxon>Bacteria</taxon>
        <taxon>Bacillati</taxon>
        <taxon>Actinomycetota</taxon>
        <taxon>Actinomycetes</taxon>
        <taxon>Mycobacteriales</taxon>
        <taxon>Corynebacteriaceae</taxon>
        <taxon>Corynebacterium</taxon>
    </lineage>
</organism>